<dbReference type="Gene3D" id="1.10.10.10">
    <property type="entry name" value="Winged helix-like DNA-binding domain superfamily/Winged helix DNA-binding domain"/>
    <property type="match status" value="1"/>
</dbReference>
<name>A0A1W6ZHV2_9BORD</name>
<dbReference type="SMART" id="SM00421">
    <property type="entry name" value="HTH_LUXR"/>
    <property type="match status" value="1"/>
</dbReference>
<gene>
    <name evidence="2" type="ORF">CAL15_22495</name>
</gene>
<dbReference type="InterPro" id="IPR036388">
    <property type="entry name" value="WH-like_DNA-bd_sf"/>
</dbReference>
<feature type="domain" description="HTH luxR-type" evidence="1">
    <location>
        <begin position="298"/>
        <end position="355"/>
    </location>
</feature>
<accession>A0A1W6ZHV2</accession>
<dbReference type="SUPFAM" id="SSF46894">
    <property type="entry name" value="C-terminal effector domain of the bipartite response regulators"/>
    <property type="match status" value="1"/>
</dbReference>
<dbReference type="Proteomes" id="UP000194161">
    <property type="component" value="Chromosome"/>
</dbReference>
<dbReference type="EMBL" id="CP021111">
    <property type="protein sequence ID" value="ARP96889.1"/>
    <property type="molecule type" value="Genomic_DNA"/>
</dbReference>
<proteinExistence type="predicted"/>
<dbReference type="InterPro" id="IPR000792">
    <property type="entry name" value="Tscrpt_reg_LuxR_C"/>
</dbReference>
<protein>
    <recommendedName>
        <fullName evidence="1">HTH luxR-type domain-containing protein</fullName>
    </recommendedName>
</protein>
<evidence type="ECO:0000259" key="1">
    <source>
        <dbReference type="SMART" id="SM00421"/>
    </source>
</evidence>
<evidence type="ECO:0000313" key="2">
    <source>
        <dbReference type="EMBL" id="ARP96889.1"/>
    </source>
</evidence>
<keyword evidence="3" id="KW-1185">Reference proteome</keyword>
<dbReference type="GO" id="GO:0003677">
    <property type="term" value="F:DNA binding"/>
    <property type="evidence" value="ECO:0007669"/>
    <property type="project" value="InterPro"/>
</dbReference>
<dbReference type="KEGG" id="bgm:CAL15_22495"/>
<dbReference type="AlphaFoldDB" id="A0A1W6ZHV2"/>
<dbReference type="GO" id="GO:0006355">
    <property type="term" value="P:regulation of DNA-templated transcription"/>
    <property type="evidence" value="ECO:0007669"/>
    <property type="project" value="InterPro"/>
</dbReference>
<organism evidence="2 3">
    <name type="scientific">Bordetella genomosp. 13</name>
    <dbReference type="NCBI Taxonomy" id="463040"/>
    <lineage>
        <taxon>Bacteria</taxon>
        <taxon>Pseudomonadati</taxon>
        <taxon>Pseudomonadota</taxon>
        <taxon>Betaproteobacteria</taxon>
        <taxon>Burkholderiales</taxon>
        <taxon>Alcaligenaceae</taxon>
        <taxon>Bordetella</taxon>
    </lineage>
</organism>
<sequence length="365" mass="40181">MAWRDFFAALGRAIDASTVHLVAVDKRQGILSYSDGHNLPSSGRLAHLRQDSRIHARIAAMTACAPGRWLHSQERCNACCPSPSPFVDDLLVPDGLCHVSGCKLLDDETACVFFSVSRGPRQPPFGAEEIGFLERLTPHLQRAAQLQSNRFVSSTQALIGHALVNKLRQPVALLEPNGTMVSINDACRRLLDATPLLRAEGGALRLPEPYQQEFTRGCEALVAHRRRIAEDDSDEPAGYHTLQVCSSTHPPDDVLFAFYTVLMSEDANDIYGMPPLMLVLFHHPATAAPLDAELLAPTFDLTPCEMRVSRLLAGGYTPKEIAVRVGVQHDTVRKQLQSIYRKTTTCRQADLIRLMVSLPSNAFLA</sequence>
<evidence type="ECO:0000313" key="3">
    <source>
        <dbReference type="Proteomes" id="UP000194161"/>
    </source>
</evidence>
<dbReference type="InterPro" id="IPR016032">
    <property type="entry name" value="Sig_transdc_resp-reg_C-effctor"/>
</dbReference>
<dbReference type="STRING" id="463040.CAL15_22495"/>
<reference evidence="2 3" key="1">
    <citation type="submission" date="2017-05" db="EMBL/GenBank/DDBJ databases">
        <title>Complete and WGS of Bordetella genogroups.</title>
        <authorList>
            <person name="Spilker T."/>
            <person name="LiPuma J."/>
        </authorList>
    </citation>
    <scope>NUCLEOTIDE SEQUENCE [LARGE SCALE GENOMIC DNA]</scope>
    <source>
        <strain evidence="2 3">AU7206</strain>
    </source>
</reference>